<protein>
    <recommendedName>
        <fullName evidence="4">DUF4382 domain-containing protein</fullName>
    </recommendedName>
</protein>
<keyword evidence="3" id="KW-1185">Reference proteome</keyword>
<feature type="signal peptide" evidence="1">
    <location>
        <begin position="1"/>
        <end position="20"/>
    </location>
</feature>
<dbReference type="PROSITE" id="PS51257">
    <property type="entry name" value="PROKAR_LIPOPROTEIN"/>
    <property type="match status" value="1"/>
</dbReference>
<dbReference type="RefSeq" id="WP_136825812.1">
    <property type="nucleotide sequence ID" value="NZ_SWBP01000002.1"/>
</dbReference>
<dbReference type="AlphaFoldDB" id="A0A4U1C6J9"/>
<evidence type="ECO:0000256" key="1">
    <source>
        <dbReference type="SAM" id="SignalP"/>
    </source>
</evidence>
<reference evidence="2 3" key="1">
    <citation type="submission" date="2019-04" db="EMBL/GenBank/DDBJ databases">
        <title>Pedobacter sp. AR-3-17 sp. nov., isolated from Arctic soil.</title>
        <authorList>
            <person name="Dahal R.H."/>
            <person name="Kim D.-U."/>
        </authorList>
    </citation>
    <scope>NUCLEOTIDE SEQUENCE [LARGE SCALE GENOMIC DNA]</scope>
    <source>
        <strain evidence="2 3">AR-3-17</strain>
    </source>
</reference>
<keyword evidence="1" id="KW-0732">Signal</keyword>
<dbReference type="EMBL" id="SWBP01000002">
    <property type="protein sequence ID" value="TKB99000.1"/>
    <property type="molecule type" value="Genomic_DNA"/>
</dbReference>
<sequence length="236" mass="25442">MKSNFLKTSLILFGLGSILAACNKNDSVGGGGEVKYQVKPTGYSATVASSSSGSGLVAVVGSSNSLNFTSGFLNVNEVDFEAENKTVEIEYELKGISNVDLFNLSPILGSVQIPEGTYDEVELKLVLKKSTDNTIPLTLKGIYKNEAGITTPVEFYFNEDYEIEVEAEDVVINSNSDYLGLINLQLNKLLLNVAANDLSLATKTNNTIIISSTSNVNLYNKFKANLNAFGDCDFED</sequence>
<gene>
    <name evidence="2" type="ORF">FA046_07765</name>
</gene>
<evidence type="ECO:0000313" key="3">
    <source>
        <dbReference type="Proteomes" id="UP000308181"/>
    </source>
</evidence>
<comment type="caution">
    <text evidence="2">The sequence shown here is derived from an EMBL/GenBank/DDBJ whole genome shotgun (WGS) entry which is preliminary data.</text>
</comment>
<proteinExistence type="predicted"/>
<dbReference type="Proteomes" id="UP000308181">
    <property type="component" value="Unassembled WGS sequence"/>
</dbReference>
<evidence type="ECO:0000313" key="2">
    <source>
        <dbReference type="EMBL" id="TKB99000.1"/>
    </source>
</evidence>
<organism evidence="2 3">
    <name type="scientific">Pedobacter cryophilus</name>
    <dbReference type="NCBI Taxonomy" id="2571271"/>
    <lineage>
        <taxon>Bacteria</taxon>
        <taxon>Pseudomonadati</taxon>
        <taxon>Bacteroidota</taxon>
        <taxon>Sphingobacteriia</taxon>
        <taxon>Sphingobacteriales</taxon>
        <taxon>Sphingobacteriaceae</taxon>
        <taxon>Pedobacter</taxon>
    </lineage>
</organism>
<evidence type="ECO:0008006" key="4">
    <source>
        <dbReference type="Google" id="ProtNLM"/>
    </source>
</evidence>
<name>A0A4U1C6J9_9SPHI</name>
<accession>A0A4U1C6J9</accession>
<dbReference type="OrthoDB" id="761407at2"/>
<feature type="chain" id="PRO_5020247800" description="DUF4382 domain-containing protein" evidence="1">
    <location>
        <begin position="21"/>
        <end position="236"/>
    </location>
</feature>